<gene>
    <name evidence="2" type="ORF">I595_1578</name>
</gene>
<dbReference type="Proteomes" id="UP000050280">
    <property type="component" value="Unassembled WGS sequence"/>
</dbReference>
<reference evidence="2 3" key="1">
    <citation type="submission" date="2015-09" db="EMBL/GenBank/DDBJ databases">
        <title>Genome sequence of the marine flavobacterium Croceitalea dokdonensis DOKDO 023 that contains proton- and sodium-pumping rhodopsins.</title>
        <authorList>
            <person name="Kwon S.-K."/>
            <person name="Lee H.K."/>
            <person name="Kwak M.-J."/>
            <person name="Kim J.F."/>
        </authorList>
    </citation>
    <scope>NUCLEOTIDE SEQUENCE [LARGE SCALE GENOMIC DNA]</scope>
    <source>
        <strain evidence="2 3">DOKDO 023</strain>
    </source>
</reference>
<keyword evidence="1" id="KW-0472">Membrane</keyword>
<keyword evidence="3" id="KW-1185">Reference proteome</keyword>
<proteinExistence type="predicted"/>
<dbReference type="AlphaFoldDB" id="A0A0P7B1Q2"/>
<evidence type="ECO:0000313" key="3">
    <source>
        <dbReference type="Proteomes" id="UP000050280"/>
    </source>
</evidence>
<accession>A0A0P7B1Q2</accession>
<keyword evidence="1" id="KW-0812">Transmembrane</keyword>
<sequence length="50" mass="5818">MRVHYPYLKIAENSEILKKLVFHLGGIIVWTLRGWFGIAQQLGSPLGYFR</sequence>
<evidence type="ECO:0000313" key="2">
    <source>
        <dbReference type="EMBL" id="KPM31930.1"/>
    </source>
</evidence>
<keyword evidence="1" id="KW-1133">Transmembrane helix</keyword>
<feature type="transmembrane region" description="Helical" evidence="1">
    <location>
        <begin position="20"/>
        <end position="38"/>
    </location>
</feature>
<name>A0A0P7B1Q2_9FLAO</name>
<dbReference type="EMBL" id="LDJX01000003">
    <property type="protein sequence ID" value="KPM31930.1"/>
    <property type="molecule type" value="Genomic_DNA"/>
</dbReference>
<organism evidence="2 3">
    <name type="scientific">Croceitalea dokdonensis DOKDO 023</name>
    <dbReference type="NCBI Taxonomy" id="1300341"/>
    <lineage>
        <taxon>Bacteria</taxon>
        <taxon>Pseudomonadati</taxon>
        <taxon>Bacteroidota</taxon>
        <taxon>Flavobacteriia</taxon>
        <taxon>Flavobacteriales</taxon>
        <taxon>Flavobacteriaceae</taxon>
        <taxon>Croceitalea</taxon>
    </lineage>
</organism>
<comment type="caution">
    <text evidence="2">The sequence shown here is derived from an EMBL/GenBank/DDBJ whole genome shotgun (WGS) entry which is preliminary data.</text>
</comment>
<evidence type="ECO:0000256" key="1">
    <source>
        <dbReference type="SAM" id="Phobius"/>
    </source>
</evidence>
<protein>
    <submittedName>
        <fullName evidence="2">Uncharacterized protein</fullName>
    </submittedName>
</protein>